<feature type="transmembrane region" description="Helical" evidence="4">
    <location>
        <begin position="375"/>
        <end position="396"/>
    </location>
</feature>
<dbReference type="InterPro" id="IPR036259">
    <property type="entry name" value="MFS_trans_sf"/>
</dbReference>
<dbReference type="PANTHER" id="PTHR11360:SF177">
    <property type="entry name" value="RIBOFLAVIN TRANSPORTER MCH5"/>
    <property type="match status" value="1"/>
</dbReference>
<feature type="transmembrane region" description="Helical" evidence="4">
    <location>
        <begin position="403"/>
        <end position="424"/>
    </location>
</feature>
<feature type="transmembrane region" description="Helical" evidence="4">
    <location>
        <begin position="495"/>
        <end position="517"/>
    </location>
</feature>
<feature type="transmembrane region" description="Helical" evidence="4">
    <location>
        <begin position="191"/>
        <end position="208"/>
    </location>
</feature>
<reference evidence="6 7" key="1">
    <citation type="journal article" date="2012" name="Eukaryot. Cell">
        <title>Draft genome sequence of Wickerhamomyces ciferrii NRRL Y-1031 F-60-10.</title>
        <authorList>
            <person name="Schneider J."/>
            <person name="Andrea H."/>
            <person name="Blom J."/>
            <person name="Jaenicke S."/>
            <person name="Ruckert C."/>
            <person name="Schorsch C."/>
            <person name="Szczepanowski R."/>
            <person name="Farwick M."/>
            <person name="Goesmann A."/>
            <person name="Puhler A."/>
            <person name="Schaffer S."/>
            <person name="Tauch A."/>
            <person name="Kohler T."/>
            <person name="Brinkrolf K."/>
        </authorList>
    </citation>
    <scope>NUCLEOTIDE SEQUENCE [LARGE SCALE GENOMIC DNA]</scope>
    <source>
        <strain evidence="7">ATCC 14091 / BCRC 22168 / CBS 111 / JCM 3599 / NBRC 0793 / NRRL Y-1031 F-60-10</strain>
    </source>
</reference>
<dbReference type="CDD" id="cd17352">
    <property type="entry name" value="MFS_MCT_SLC16"/>
    <property type="match status" value="1"/>
</dbReference>
<dbReference type="InterPro" id="IPR020846">
    <property type="entry name" value="MFS_dom"/>
</dbReference>
<feature type="transmembrane region" description="Helical" evidence="4">
    <location>
        <begin position="340"/>
        <end position="363"/>
    </location>
</feature>
<feature type="transmembrane region" description="Helical" evidence="4">
    <location>
        <begin position="280"/>
        <end position="300"/>
    </location>
</feature>
<evidence type="ECO:0000256" key="2">
    <source>
        <dbReference type="ARBA" id="ARBA00006727"/>
    </source>
</evidence>
<keyword evidence="7" id="KW-1185">Reference proteome</keyword>
<comment type="similarity">
    <text evidence="2">Belongs to the major facilitator superfamily. Monocarboxylate porter (TC 2.A.1.13) family.</text>
</comment>
<dbReference type="GO" id="GO:0016020">
    <property type="term" value="C:membrane"/>
    <property type="evidence" value="ECO:0007669"/>
    <property type="project" value="UniProtKB-SubCell"/>
</dbReference>
<feature type="transmembrane region" description="Helical" evidence="4">
    <location>
        <begin position="469"/>
        <end position="489"/>
    </location>
</feature>
<dbReference type="AlphaFoldDB" id="K0KRX3"/>
<comment type="subcellular location">
    <subcellularLocation>
        <location evidence="1">Membrane</location>
        <topology evidence="1">Multi-pass membrane protein</topology>
    </subcellularLocation>
</comment>
<feature type="transmembrane region" description="Helical" evidence="4">
    <location>
        <begin position="248"/>
        <end position="268"/>
    </location>
</feature>
<keyword evidence="4" id="KW-0472">Membrane</keyword>
<dbReference type="EMBL" id="CAIF01000108">
    <property type="protein sequence ID" value="CCH44079.1"/>
    <property type="molecule type" value="Genomic_DNA"/>
</dbReference>
<evidence type="ECO:0000256" key="3">
    <source>
        <dbReference type="SAM" id="MobiDB-lite"/>
    </source>
</evidence>
<dbReference type="GO" id="GO:0032218">
    <property type="term" value="P:riboflavin transport"/>
    <property type="evidence" value="ECO:0007669"/>
    <property type="project" value="TreeGrafter"/>
</dbReference>
<dbReference type="GO" id="GO:0022857">
    <property type="term" value="F:transmembrane transporter activity"/>
    <property type="evidence" value="ECO:0007669"/>
    <property type="project" value="InterPro"/>
</dbReference>
<protein>
    <submittedName>
        <fullName evidence="6">Monocarboxylate transporter</fullName>
    </submittedName>
</protein>
<dbReference type="InterPro" id="IPR011701">
    <property type="entry name" value="MFS"/>
</dbReference>
<dbReference type="InParanoid" id="K0KRX3"/>
<proteinExistence type="inferred from homology"/>
<feature type="transmembrane region" description="Helical" evidence="4">
    <location>
        <begin position="436"/>
        <end position="457"/>
    </location>
</feature>
<feature type="compositionally biased region" description="Polar residues" evidence="3">
    <location>
        <begin position="92"/>
        <end position="104"/>
    </location>
</feature>
<dbReference type="HOGENOM" id="CLU_001265_1_0_1"/>
<dbReference type="SUPFAM" id="SSF103473">
    <property type="entry name" value="MFS general substrate transporter"/>
    <property type="match status" value="1"/>
</dbReference>
<dbReference type="Gene3D" id="1.20.1250.20">
    <property type="entry name" value="MFS general substrate transporter like domains"/>
    <property type="match status" value="2"/>
</dbReference>
<sequence length="530" mass="58285">MPQNLQVPESSNQKRPNIYTADSSATIVVQDQEYNKFEDAFNNDLDSRLQNLSKTGGKPDKINEFDETTNELTQDLQTAYNSDNEDEEPYKSFSNDSNTKVTESASDDDEILTFPEHSIKSYLVVMGSCLGLFPCFGLMNILGVLESYVNENQLSNVDSSTVGWIFSLCTFMTYTMCIFSGTYFDKSGARAPLILGSILFVCGTIATANCTKMYQFILAFSLLTSTGNGMLMAPLVAVISHYFYANRALMVSVATVGGSIGGTVLPLMFRGLFPKVGFEWAMRIFALISAVCLSISIAFARERKIFLPEKTEKEANASLLEKIGYFVQSFDFKALKDMKFFFCVAGAFFAEISVLSSITYFASYAKMRGFSVGESFILVTLVNAGTLPGRVITGYLADILGRYNVFIFTILLTAIINLAIWLPFGSSKTVLYVYSVAYGVVSGAVFSLLAVCVGQVCKTEDFGKRYSTMYFIVAFGVLVGVPIGGAIIGDKSVERYNYFILYTAACSVISAVCYVISRTLCVGKKIRIVF</sequence>
<evidence type="ECO:0000259" key="5">
    <source>
        <dbReference type="PROSITE" id="PS50850"/>
    </source>
</evidence>
<keyword evidence="4" id="KW-0812">Transmembrane</keyword>
<feature type="transmembrane region" description="Helical" evidence="4">
    <location>
        <begin position="214"/>
        <end position="236"/>
    </location>
</feature>
<dbReference type="PROSITE" id="PS50850">
    <property type="entry name" value="MFS"/>
    <property type="match status" value="1"/>
</dbReference>
<feature type="transmembrane region" description="Helical" evidence="4">
    <location>
        <begin position="122"/>
        <end position="142"/>
    </location>
</feature>
<dbReference type="Proteomes" id="UP000009328">
    <property type="component" value="Unassembled WGS sequence"/>
</dbReference>
<keyword evidence="4" id="KW-1133">Transmembrane helix</keyword>
<name>K0KRX3_WICCF</name>
<feature type="transmembrane region" description="Helical" evidence="4">
    <location>
        <begin position="162"/>
        <end position="184"/>
    </location>
</feature>
<dbReference type="InterPro" id="IPR050327">
    <property type="entry name" value="Proton-linked_MCT"/>
</dbReference>
<dbReference type="PANTHER" id="PTHR11360">
    <property type="entry name" value="MONOCARBOXYLATE TRANSPORTER"/>
    <property type="match status" value="1"/>
</dbReference>
<evidence type="ECO:0000313" key="7">
    <source>
        <dbReference type="Proteomes" id="UP000009328"/>
    </source>
</evidence>
<organism evidence="6 7">
    <name type="scientific">Wickerhamomyces ciferrii (strain ATCC 14091 / BCRC 22168 / CBS 111 / JCM 3599 / NBRC 0793 / NRRL Y-1031 F-60-10)</name>
    <name type="common">Yeast</name>
    <name type="synonym">Pichia ciferrii</name>
    <dbReference type="NCBI Taxonomy" id="1206466"/>
    <lineage>
        <taxon>Eukaryota</taxon>
        <taxon>Fungi</taxon>
        <taxon>Dikarya</taxon>
        <taxon>Ascomycota</taxon>
        <taxon>Saccharomycotina</taxon>
        <taxon>Saccharomycetes</taxon>
        <taxon>Phaffomycetales</taxon>
        <taxon>Wickerhamomycetaceae</taxon>
        <taxon>Wickerhamomyces</taxon>
    </lineage>
</organism>
<evidence type="ECO:0000313" key="6">
    <source>
        <dbReference type="EMBL" id="CCH44079.1"/>
    </source>
</evidence>
<evidence type="ECO:0000256" key="1">
    <source>
        <dbReference type="ARBA" id="ARBA00004141"/>
    </source>
</evidence>
<feature type="domain" description="Major facilitator superfamily (MFS) profile" evidence="5">
    <location>
        <begin position="123"/>
        <end position="521"/>
    </location>
</feature>
<feature type="region of interest" description="Disordered" evidence="3">
    <location>
        <begin position="81"/>
        <end position="104"/>
    </location>
</feature>
<evidence type="ECO:0000256" key="4">
    <source>
        <dbReference type="SAM" id="Phobius"/>
    </source>
</evidence>
<comment type="caution">
    <text evidence="6">The sequence shown here is derived from an EMBL/GenBank/DDBJ whole genome shotgun (WGS) entry which is preliminary data.</text>
</comment>
<accession>K0KRX3</accession>
<dbReference type="Pfam" id="PF07690">
    <property type="entry name" value="MFS_1"/>
    <property type="match status" value="1"/>
</dbReference>
<gene>
    <name evidence="6" type="ORF">BN7_3638</name>
</gene>
<dbReference type="eggNOG" id="KOG2504">
    <property type="taxonomic scope" value="Eukaryota"/>
</dbReference>